<dbReference type="EMBL" id="JAIFZM010000002">
    <property type="protein sequence ID" value="MCG3418204.1"/>
    <property type="molecule type" value="Genomic_DNA"/>
</dbReference>
<dbReference type="RefSeq" id="WP_238018270.1">
    <property type="nucleotide sequence ID" value="NZ_JAIFZM010000002.1"/>
</dbReference>
<proteinExistence type="predicted"/>
<keyword evidence="3" id="KW-1185">Reference proteome</keyword>
<name>A0AAW5B4Y0_9BACI</name>
<sequence>MEFDFIWIALGIAAAGYFIGNGLKNFNNPDATDSLSDIFSDDDEHELIKENEVHYFIGISKEDAKSLIQEYPDIPHVTINNKIYYPKAKLRKWLSDLGA</sequence>
<evidence type="ECO:0000313" key="3">
    <source>
        <dbReference type="Proteomes" id="UP001199631"/>
    </source>
</evidence>
<keyword evidence="2" id="KW-0238">DNA-binding</keyword>
<organism evidence="2 3">
    <name type="scientific">Oceanobacillus jordanicus</name>
    <dbReference type="NCBI Taxonomy" id="2867266"/>
    <lineage>
        <taxon>Bacteria</taxon>
        <taxon>Bacillati</taxon>
        <taxon>Bacillota</taxon>
        <taxon>Bacilli</taxon>
        <taxon>Bacillales</taxon>
        <taxon>Bacillaceae</taxon>
        <taxon>Oceanobacillus</taxon>
    </lineage>
</organism>
<dbReference type="AlphaFoldDB" id="A0AAW5B4Y0"/>
<evidence type="ECO:0000313" key="2">
    <source>
        <dbReference type="EMBL" id="MCG3418204.1"/>
    </source>
</evidence>
<feature type="transmembrane region" description="Helical" evidence="1">
    <location>
        <begin position="6"/>
        <end position="23"/>
    </location>
</feature>
<protein>
    <submittedName>
        <fullName evidence="2">DNA-binding protein</fullName>
    </submittedName>
</protein>
<gene>
    <name evidence="2" type="ORF">K3T81_03480</name>
</gene>
<accession>A0AAW5B4Y0</accession>
<keyword evidence="1" id="KW-0472">Membrane</keyword>
<evidence type="ECO:0000256" key="1">
    <source>
        <dbReference type="SAM" id="Phobius"/>
    </source>
</evidence>
<comment type="caution">
    <text evidence="2">The sequence shown here is derived from an EMBL/GenBank/DDBJ whole genome shotgun (WGS) entry which is preliminary data.</text>
</comment>
<keyword evidence="1" id="KW-1133">Transmembrane helix</keyword>
<dbReference type="GO" id="GO:0003677">
    <property type="term" value="F:DNA binding"/>
    <property type="evidence" value="ECO:0007669"/>
    <property type="project" value="UniProtKB-KW"/>
</dbReference>
<keyword evidence="1" id="KW-0812">Transmembrane</keyword>
<reference evidence="2 3" key="1">
    <citation type="journal article" date="2022" name="Evol. Bioinform. Online">
        <title>Draft Genome Sequence of Oceanobacillus jordanicus Strain GSFE11, a Halotolerant Plant Growth-Promoting Bacterial Endophyte Isolated From the Jordan Valley.</title>
        <authorList>
            <person name="Alhindi T."/>
            <person name="Albdaiwi R."/>
        </authorList>
    </citation>
    <scope>NUCLEOTIDE SEQUENCE [LARGE SCALE GENOMIC DNA]</scope>
    <source>
        <strain evidence="2 3">GSFE11</strain>
    </source>
</reference>
<dbReference type="Proteomes" id="UP001199631">
    <property type="component" value="Unassembled WGS sequence"/>
</dbReference>